<dbReference type="PANTHER" id="PTHR13200">
    <property type="entry name" value="EEF1A LYSINE METHYLTRANSFERASE 1"/>
    <property type="match status" value="1"/>
</dbReference>
<evidence type="ECO:0000256" key="2">
    <source>
        <dbReference type="ARBA" id="ARBA00022490"/>
    </source>
</evidence>
<dbReference type="InterPro" id="IPR019369">
    <property type="entry name" value="Efm5/EEF1AKMT1"/>
</dbReference>
<dbReference type="GO" id="GO:0005737">
    <property type="term" value="C:cytoplasm"/>
    <property type="evidence" value="ECO:0007669"/>
    <property type="project" value="UniProtKB-SubCell"/>
</dbReference>
<dbReference type="HAMAP" id="MF_03187">
    <property type="entry name" value="Methyltr_EFM5"/>
    <property type="match status" value="1"/>
</dbReference>
<evidence type="ECO:0000313" key="7">
    <source>
        <dbReference type="EMBL" id="VDD97412.1"/>
    </source>
</evidence>
<dbReference type="PANTHER" id="PTHR13200:SF0">
    <property type="entry name" value="EEF1A LYSINE METHYLTRANSFERASE 1"/>
    <property type="match status" value="1"/>
</dbReference>
<keyword evidence="4 5" id="KW-0808">Transferase</keyword>
<keyword evidence="2 5" id="KW-0963">Cytoplasm</keyword>
<evidence type="ECO:0000313" key="8">
    <source>
        <dbReference type="Proteomes" id="UP000274131"/>
    </source>
</evidence>
<sequence>MYETGNTVNHNVVNEASTDDDDTPCLSQHTLSALAEFYAERKTSKDENNVEEDWQVFVTFQLSQFWYSKETAETLAAECITAVEAGGNIACVSCPTLMEGLVKSERIRSKKLLVKLLEYDLRFASVYPTQFIFYDYKSPLALPEGCCKMFDLIVIDPPFLSDECFIKMAQTVRLLSKSSATKIILCTGTIMRPMVERLFKAHQCSFSPSHRRNLANEFACFANYQTSIL</sequence>
<dbReference type="Proteomes" id="UP000274131">
    <property type="component" value="Unassembled WGS sequence"/>
</dbReference>
<feature type="region of interest" description="Disordered" evidence="6">
    <location>
        <begin position="1"/>
        <end position="22"/>
    </location>
</feature>
<organism evidence="9">
    <name type="scientific">Enterobius vermicularis</name>
    <name type="common">Human pinworm</name>
    <dbReference type="NCBI Taxonomy" id="51028"/>
    <lineage>
        <taxon>Eukaryota</taxon>
        <taxon>Metazoa</taxon>
        <taxon>Ecdysozoa</taxon>
        <taxon>Nematoda</taxon>
        <taxon>Chromadorea</taxon>
        <taxon>Rhabditida</taxon>
        <taxon>Spirurina</taxon>
        <taxon>Oxyuridomorpha</taxon>
        <taxon>Oxyuroidea</taxon>
        <taxon>Oxyuridae</taxon>
        <taxon>Enterobius</taxon>
    </lineage>
</organism>
<dbReference type="EMBL" id="UXUI01013608">
    <property type="protein sequence ID" value="VDD97412.1"/>
    <property type="molecule type" value="Genomic_DNA"/>
</dbReference>
<keyword evidence="8" id="KW-1185">Reference proteome</keyword>
<evidence type="ECO:0000256" key="5">
    <source>
        <dbReference type="HAMAP-Rule" id="MF_03187"/>
    </source>
</evidence>
<dbReference type="OrthoDB" id="206354at2759"/>
<dbReference type="InterPro" id="IPR041370">
    <property type="entry name" value="Mlase_EEF1AKMT1/ZCCHC4"/>
</dbReference>
<reference evidence="9" key="1">
    <citation type="submission" date="2017-02" db="UniProtKB">
        <authorList>
            <consortium name="WormBaseParasite"/>
        </authorList>
    </citation>
    <scope>IDENTIFICATION</scope>
</reference>
<dbReference type="PROSITE" id="PS00092">
    <property type="entry name" value="N6_MTASE"/>
    <property type="match status" value="1"/>
</dbReference>
<comment type="similarity">
    <text evidence="5">Belongs to the class I-like SAM-binding methyltransferase superfamily. EFM5 family.</text>
</comment>
<dbReference type="InterPro" id="IPR002052">
    <property type="entry name" value="DNA_methylase_N6_adenine_CS"/>
</dbReference>
<comment type="function">
    <text evidence="5">S-adenosyl-L-methionine-dependent protein-lysine N-methyltransferase that methylates elongation factor 1-alpha.</text>
</comment>
<gene>
    <name evidence="7" type="ORF">EVEC_LOCUS12163</name>
</gene>
<reference evidence="7 8" key="2">
    <citation type="submission" date="2018-10" db="EMBL/GenBank/DDBJ databases">
        <authorList>
            <consortium name="Pathogen Informatics"/>
        </authorList>
    </citation>
    <scope>NUCLEOTIDE SEQUENCE [LARGE SCALE GENOMIC DNA]</scope>
</reference>
<keyword evidence="3 5" id="KW-0489">Methyltransferase</keyword>
<dbReference type="GO" id="GO:0032259">
    <property type="term" value="P:methylation"/>
    <property type="evidence" value="ECO:0007669"/>
    <property type="project" value="UniProtKB-KW"/>
</dbReference>
<name>A0A0N4VPR7_ENTVE</name>
<feature type="compositionally biased region" description="Polar residues" evidence="6">
    <location>
        <begin position="1"/>
        <end position="16"/>
    </location>
</feature>
<evidence type="ECO:0000256" key="6">
    <source>
        <dbReference type="SAM" id="MobiDB-lite"/>
    </source>
</evidence>
<proteinExistence type="inferred from homology"/>
<dbReference type="GO" id="GO:0003676">
    <property type="term" value="F:nucleic acid binding"/>
    <property type="evidence" value="ECO:0007669"/>
    <property type="project" value="InterPro"/>
</dbReference>
<protein>
    <recommendedName>
        <fullName evidence="5">Protein-lysine N-methyltransferase EVEC_LOCUS12163</fullName>
        <ecNumber evidence="5">2.1.1.-</ecNumber>
    </recommendedName>
</protein>
<dbReference type="STRING" id="51028.A0A0N4VPR7"/>
<dbReference type="Pfam" id="PF10237">
    <property type="entry name" value="N6-adenineMlase"/>
    <property type="match status" value="1"/>
</dbReference>
<dbReference type="GO" id="GO:0016279">
    <property type="term" value="F:protein-lysine N-methyltransferase activity"/>
    <property type="evidence" value="ECO:0007669"/>
    <property type="project" value="UniProtKB-UniRule"/>
</dbReference>
<evidence type="ECO:0000256" key="3">
    <source>
        <dbReference type="ARBA" id="ARBA00022603"/>
    </source>
</evidence>
<evidence type="ECO:0000313" key="9">
    <source>
        <dbReference type="WBParaSite" id="EVEC_0001300101-mRNA-1"/>
    </source>
</evidence>
<evidence type="ECO:0000256" key="1">
    <source>
        <dbReference type="ARBA" id="ARBA00004496"/>
    </source>
</evidence>
<dbReference type="EC" id="2.1.1.-" evidence="5"/>
<dbReference type="AlphaFoldDB" id="A0A0N4VPR7"/>
<dbReference type="WBParaSite" id="EVEC_0001300101-mRNA-1">
    <property type="protein sequence ID" value="EVEC_0001300101-mRNA-1"/>
    <property type="gene ID" value="EVEC_0001300101"/>
</dbReference>
<evidence type="ECO:0000256" key="4">
    <source>
        <dbReference type="ARBA" id="ARBA00022679"/>
    </source>
</evidence>
<comment type="subcellular location">
    <subcellularLocation>
        <location evidence="1 5">Cytoplasm</location>
    </subcellularLocation>
</comment>
<accession>A0A0N4VPR7</accession>